<dbReference type="AlphaFoldDB" id="A0AAX1J6C1"/>
<dbReference type="Proteomes" id="UP000465306">
    <property type="component" value="Unassembled WGS sequence"/>
</dbReference>
<keyword evidence="2" id="KW-0812">Transmembrane</keyword>
<name>A0AAX1J6C1_9MYCO</name>
<feature type="region of interest" description="Disordered" evidence="1">
    <location>
        <begin position="1"/>
        <end position="34"/>
    </location>
</feature>
<sequence>MSTPSCPPPPDGPNLSPHGKWGVAPSSSPQMTRASDKMGLFPALWWLLAVAVVIVVTIAIAWLV</sequence>
<reference evidence="3 5" key="1">
    <citation type="journal article" date="2019" name="Emerg. Microbes Infect.">
        <title>Comprehensive subspecies identification of 175 nontuberculous mycobacteria species based on 7547 genomic profiles.</title>
        <authorList>
            <person name="Matsumoto Y."/>
            <person name="Kinjo T."/>
            <person name="Motooka D."/>
            <person name="Nabeya D."/>
            <person name="Jung N."/>
            <person name="Uechi K."/>
            <person name="Horii T."/>
            <person name="Iida T."/>
            <person name="Fujita J."/>
            <person name="Nakamura S."/>
        </authorList>
    </citation>
    <scope>NUCLEOTIDE SEQUENCE [LARGE SCALE GENOMIC DNA]</scope>
    <source>
        <strain evidence="3 5">JCM 13573</strain>
    </source>
</reference>
<dbReference type="RefSeq" id="WP_139823195.1">
    <property type="nucleotide sequence ID" value="NZ_BLKU01000005.1"/>
</dbReference>
<proteinExistence type="predicted"/>
<keyword evidence="5" id="KW-1185">Reference proteome</keyword>
<dbReference type="KEGG" id="mku:I2456_15885"/>
<reference evidence="4" key="3">
    <citation type="submission" date="2020-11" db="EMBL/GenBank/DDBJ databases">
        <title>Intraspecies plasmid and genomic variation of Mycobacterium kubicae revealed by the complete genome sequences of two clinical isolates.</title>
        <authorList>
            <person name="Hendrix J.R."/>
            <person name="Epperson L.E."/>
            <person name="Honda J.R."/>
            <person name="Strong M."/>
        </authorList>
    </citation>
    <scope>NUCLEOTIDE SEQUENCE</scope>
    <source>
        <strain evidence="4">JCM 13573</strain>
    </source>
</reference>
<evidence type="ECO:0000256" key="1">
    <source>
        <dbReference type="SAM" id="MobiDB-lite"/>
    </source>
</evidence>
<dbReference type="EMBL" id="BLKU01000005">
    <property type="protein sequence ID" value="GFG68105.1"/>
    <property type="molecule type" value="Genomic_DNA"/>
</dbReference>
<feature type="compositionally biased region" description="Pro residues" evidence="1">
    <location>
        <begin position="1"/>
        <end position="12"/>
    </location>
</feature>
<keyword evidence="2" id="KW-0472">Membrane</keyword>
<evidence type="ECO:0000256" key="2">
    <source>
        <dbReference type="SAM" id="Phobius"/>
    </source>
</evidence>
<feature type="transmembrane region" description="Helical" evidence="2">
    <location>
        <begin position="43"/>
        <end position="63"/>
    </location>
</feature>
<dbReference type="EMBL" id="CP065047">
    <property type="protein sequence ID" value="QPI36057.1"/>
    <property type="molecule type" value="Genomic_DNA"/>
</dbReference>
<evidence type="ECO:0000313" key="3">
    <source>
        <dbReference type="EMBL" id="GFG68105.1"/>
    </source>
</evidence>
<evidence type="ECO:0000313" key="5">
    <source>
        <dbReference type="Proteomes" id="UP000465306"/>
    </source>
</evidence>
<protein>
    <submittedName>
        <fullName evidence="4">Uncharacterized protein</fullName>
    </submittedName>
</protein>
<accession>A0AAX1J6C1</accession>
<gene>
    <name evidence="4" type="ORF">I2456_15885</name>
    <name evidence="3" type="ORF">MKUB_55950</name>
</gene>
<reference evidence="3" key="2">
    <citation type="submission" date="2020-02" db="EMBL/GenBank/DDBJ databases">
        <authorList>
            <person name="Matsumoto Y."/>
            <person name="Kinjo T."/>
            <person name="Motooka D."/>
            <person name="Nabeya D."/>
            <person name="Jung N."/>
            <person name="Uechi K."/>
            <person name="Horii T."/>
            <person name="Iida T."/>
            <person name="Fujita J."/>
            <person name="Nakamura S."/>
        </authorList>
    </citation>
    <scope>NUCLEOTIDE SEQUENCE</scope>
    <source>
        <strain evidence="3">JCM 13573</strain>
    </source>
</reference>
<dbReference type="Proteomes" id="UP000663583">
    <property type="component" value="Chromosome"/>
</dbReference>
<evidence type="ECO:0000313" key="6">
    <source>
        <dbReference type="Proteomes" id="UP000663583"/>
    </source>
</evidence>
<keyword evidence="2" id="KW-1133">Transmembrane helix</keyword>
<evidence type="ECO:0000313" key="4">
    <source>
        <dbReference type="EMBL" id="QPI36057.1"/>
    </source>
</evidence>
<organism evidence="4 6">
    <name type="scientific">Mycobacterium kubicae</name>
    <dbReference type="NCBI Taxonomy" id="120959"/>
    <lineage>
        <taxon>Bacteria</taxon>
        <taxon>Bacillati</taxon>
        <taxon>Actinomycetota</taxon>
        <taxon>Actinomycetes</taxon>
        <taxon>Mycobacteriales</taxon>
        <taxon>Mycobacteriaceae</taxon>
        <taxon>Mycobacterium</taxon>
        <taxon>Mycobacterium simiae complex</taxon>
    </lineage>
</organism>